<keyword evidence="4" id="KW-0496">Mitochondrion</keyword>
<dbReference type="InterPro" id="IPR045853">
    <property type="entry name" value="Pep_chain_release_fac_I_sf"/>
</dbReference>
<proteinExistence type="inferred from homology"/>
<dbReference type="Proteomes" id="UP001177744">
    <property type="component" value="Unassembled WGS sequence"/>
</dbReference>
<dbReference type="Pfam" id="PF00472">
    <property type="entry name" value="RF-1"/>
    <property type="match status" value="1"/>
</dbReference>
<dbReference type="InterPro" id="IPR052405">
    <property type="entry name" value="Mito_Transl_Release_Factor"/>
</dbReference>
<dbReference type="InterPro" id="IPR000352">
    <property type="entry name" value="Pep_chain_release_fac_I"/>
</dbReference>
<dbReference type="EMBL" id="JAULJE010000023">
    <property type="protein sequence ID" value="KAK1328596.1"/>
    <property type="molecule type" value="Genomic_DNA"/>
</dbReference>
<dbReference type="GO" id="GO:0005739">
    <property type="term" value="C:mitochondrion"/>
    <property type="evidence" value="ECO:0007669"/>
    <property type="project" value="UniProtKB-SubCell"/>
</dbReference>
<feature type="domain" description="Prokaryotic-type class I peptide chain release factors" evidence="6">
    <location>
        <begin position="93"/>
        <end position="195"/>
    </location>
</feature>
<feature type="compositionally biased region" description="Polar residues" evidence="5">
    <location>
        <begin position="203"/>
        <end position="217"/>
    </location>
</feature>
<evidence type="ECO:0000259" key="6">
    <source>
        <dbReference type="Pfam" id="PF00472"/>
    </source>
</evidence>
<dbReference type="SUPFAM" id="SSF75620">
    <property type="entry name" value="Release factor"/>
    <property type="match status" value="1"/>
</dbReference>
<comment type="similarity">
    <text evidence="2">Belongs to the prokaryotic/mitochondrial release factor family.</text>
</comment>
<evidence type="ECO:0000256" key="5">
    <source>
        <dbReference type="SAM" id="MobiDB-lite"/>
    </source>
</evidence>
<dbReference type="Gene3D" id="3.30.160.20">
    <property type="match status" value="1"/>
</dbReference>
<accession>A0AA40HDC5</accession>
<evidence type="ECO:0000313" key="8">
    <source>
        <dbReference type="Proteomes" id="UP001177744"/>
    </source>
</evidence>
<keyword evidence="3" id="KW-0809">Transit peptide</keyword>
<dbReference type="PANTHER" id="PTHR46203">
    <property type="entry name" value="PROBABLE PEPTIDE CHAIN RELEASE FACTOR C12ORF65"/>
    <property type="match status" value="1"/>
</dbReference>
<keyword evidence="8" id="KW-1185">Reference proteome</keyword>
<sequence length="217" mass="24460">MAHAQTRDRRCDPCSAVTLWFPPELWGRRPIVGSGLRLPMGTLGSFRFPGPLTRMCPMPWARQPREKPSLLSLVARVPPVQVAGKKDRPALLSLEESDLEEQFVKGHGPGGQATNKTSNCVVLKHVPSGLVVKVGAEAVPSDEVREQNRKLARKIMQEKLDIFYHGEESLAYRERRAAEKKKQERKKRAKETLEKKRQLKQLWESSKNSMAETAGSE</sequence>
<evidence type="ECO:0000256" key="3">
    <source>
        <dbReference type="ARBA" id="ARBA00022946"/>
    </source>
</evidence>
<evidence type="ECO:0000256" key="1">
    <source>
        <dbReference type="ARBA" id="ARBA00004173"/>
    </source>
</evidence>
<protein>
    <recommendedName>
        <fullName evidence="6">Prokaryotic-type class I peptide chain release factors domain-containing protein</fullName>
    </recommendedName>
</protein>
<comment type="caution">
    <text evidence="7">The sequence shown here is derived from an EMBL/GenBank/DDBJ whole genome shotgun (WGS) entry which is preliminary data.</text>
</comment>
<dbReference type="PANTHER" id="PTHR46203:SF1">
    <property type="entry name" value="MITOCHONDRIAL TRANSLATION RELEASE FACTOR IN RESCUE"/>
    <property type="match status" value="1"/>
</dbReference>
<name>A0AA40HDC5_CNENI</name>
<reference evidence="7" key="1">
    <citation type="submission" date="2023-06" db="EMBL/GenBank/DDBJ databases">
        <title>Reference genome for the Northern bat (Eptesicus nilssonii), a most northern bat species.</title>
        <authorList>
            <person name="Laine V.N."/>
            <person name="Pulliainen A.T."/>
            <person name="Lilley T.M."/>
        </authorList>
    </citation>
    <scope>NUCLEOTIDE SEQUENCE</scope>
    <source>
        <strain evidence="7">BLF_Eptnil</strain>
        <tissue evidence="7">Kidney</tissue>
    </source>
</reference>
<feature type="region of interest" description="Disordered" evidence="5">
    <location>
        <begin position="174"/>
        <end position="217"/>
    </location>
</feature>
<organism evidence="7 8">
    <name type="scientific">Cnephaeus nilssonii</name>
    <name type="common">Northern bat</name>
    <name type="synonym">Eptesicus nilssonii</name>
    <dbReference type="NCBI Taxonomy" id="3371016"/>
    <lineage>
        <taxon>Eukaryota</taxon>
        <taxon>Metazoa</taxon>
        <taxon>Chordata</taxon>
        <taxon>Craniata</taxon>
        <taxon>Vertebrata</taxon>
        <taxon>Euteleostomi</taxon>
        <taxon>Mammalia</taxon>
        <taxon>Eutheria</taxon>
        <taxon>Laurasiatheria</taxon>
        <taxon>Chiroptera</taxon>
        <taxon>Yangochiroptera</taxon>
        <taxon>Vespertilionidae</taxon>
        <taxon>Cnephaeus</taxon>
    </lineage>
</organism>
<evidence type="ECO:0000313" key="7">
    <source>
        <dbReference type="EMBL" id="KAK1328596.1"/>
    </source>
</evidence>
<evidence type="ECO:0000256" key="4">
    <source>
        <dbReference type="ARBA" id="ARBA00023128"/>
    </source>
</evidence>
<evidence type="ECO:0000256" key="2">
    <source>
        <dbReference type="ARBA" id="ARBA00010835"/>
    </source>
</evidence>
<gene>
    <name evidence="7" type="ORF">QTO34_012169</name>
</gene>
<dbReference type="GO" id="GO:0003747">
    <property type="term" value="F:translation release factor activity"/>
    <property type="evidence" value="ECO:0007669"/>
    <property type="project" value="InterPro"/>
</dbReference>
<comment type="subcellular location">
    <subcellularLocation>
        <location evidence="1">Mitochondrion</location>
    </subcellularLocation>
</comment>
<dbReference type="AlphaFoldDB" id="A0AA40HDC5"/>